<dbReference type="InterPro" id="IPR050930">
    <property type="entry name" value="MFS_Vesicular_Transporter"/>
</dbReference>
<dbReference type="PANTHER" id="PTHR23506">
    <property type="entry name" value="GH10249P"/>
    <property type="match status" value="1"/>
</dbReference>
<feature type="transmembrane region" description="Helical" evidence="6">
    <location>
        <begin position="42"/>
        <end position="68"/>
    </location>
</feature>
<feature type="transmembrane region" description="Helical" evidence="6">
    <location>
        <begin position="105"/>
        <end position="125"/>
    </location>
</feature>
<evidence type="ECO:0000259" key="7">
    <source>
        <dbReference type="PROSITE" id="PS50850"/>
    </source>
</evidence>
<feature type="transmembrane region" description="Helical" evidence="6">
    <location>
        <begin position="9"/>
        <end position="30"/>
    </location>
</feature>
<reference evidence="8 9" key="1">
    <citation type="submission" date="2017-08" db="EMBL/GenBank/DDBJ databases">
        <title>Virgibacillus indicus sp. nov. and Virgibacillus profoundi sp. nov, two moderately halophilic bacteria isolated from marine sediment by using the Microfluidic Streak Plate.</title>
        <authorList>
            <person name="Xu B."/>
            <person name="Hu B."/>
            <person name="Wang J."/>
            <person name="Zhu Y."/>
            <person name="Huang L."/>
            <person name="Du W."/>
            <person name="Huang Y."/>
        </authorList>
    </citation>
    <scope>NUCLEOTIDE SEQUENCE [LARGE SCALE GENOMIC DNA]</scope>
    <source>
        <strain evidence="8 9">IO3-P2-C2</strain>
    </source>
</reference>
<protein>
    <recommendedName>
        <fullName evidence="7">Major facilitator superfamily (MFS) profile domain-containing protein</fullName>
    </recommendedName>
</protein>
<feature type="transmembrane region" description="Helical" evidence="6">
    <location>
        <begin position="342"/>
        <end position="362"/>
    </location>
</feature>
<feature type="domain" description="Major facilitator superfamily (MFS) profile" evidence="7">
    <location>
        <begin position="8"/>
        <end position="399"/>
    </location>
</feature>
<comment type="subcellular location">
    <subcellularLocation>
        <location evidence="1">Cell membrane</location>
        <topology evidence="1">Multi-pass membrane protein</topology>
    </subcellularLocation>
</comment>
<feature type="transmembrane region" description="Helical" evidence="6">
    <location>
        <begin position="137"/>
        <end position="155"/>
    </location>
</feature>
<feature type="transmembrane region" description="Helical" evidence="6">
    <location>
        <begin position="242"/>
        <end position="265"/>
    </location>
</feature>
<proteinExistence type="predicted"/>
<name>A0A265N7T2_9BACI</name>
<dbReference type="PANTHER" id="PTHR23506:SF23">
    <property type="entry name" value="GH10249P"/>
    <property type="match status" value="1"/>
</dbReference>
<evidence type="ECO:0000256" key="6">
    <source>
        <dbReference type="SAM" id="Phobius"/>
    </source>
</evidence>
<sequence length="423" mass="46889">MRKETEKPVIIIALITAVCLLGDTMLYIVLPVYWHEFGLTSLWQVGVLLSVNRFVRLPLSPLVGWLYYRISKRMGVMIAVSLTVISTFAYGFVQGFWLLFIARCLWGVAWAFLRLGGFLTVLDVADQSNRGFLIGKYNGLWALGGLAGMLAGGLLTDSIGIEAVTVIFATLALISIPFVFFFVPANVSSDDEEESGRESMKQVWKGKNVIPVMITGLIMAMVFFGIFMSTLSRITEVNYPSLTLFGMTIGAATLAGVIQSIRWGWEPFIAPRFGRLSDGKLGRTPFLITALFLGAGWFAILPLDLSPLFWIVVVLFLQLTWTMTVTLTDSLAADVSTKSGKVVLMTTYTIVVDVGAAIGPSFGYMISDFFSMSALYWITSGLLFCLGLFWMVKNIREKRMGKRRSNKDAVFLITTMKGFGKWI</sequence>
<gene>
    <name evidence="8" type="ORF">CIL03_15630</name>
</gene>
<accession>A0A265N7T2</accession>
<organism evidence="8 9">
    <name type="scientific">Virgibacillus indicus</name>
    <dbReference type="NCBI Taxonomy" id="2024554"/>
    <lineage>
        <taxon>Bacteria</taxon>
        <taxon>Bacillati</taxon>
        <taxon>Bacillota</taxon>
        <taxon>Bacilli</taxon>
        <taxon>Bacillales</taxon>
        <taxon>Bacillaceae</taxon>
        <taxon>Virgibacillus</taxon>
    </lineage>
</organism>
<dbReference type="RefSeq" id="WP_094886826.1">
    <property type="nucleotide sequence ID" value="NZ_NPMS01000009.1"/>
</dbReference>
<dbReference type="SUPFAM" id="SSF103473">
    <property type="entry name" value="MFS general substrate transporter"/>
    <property type="match status" value="1"/>
</dbReference>
<comment type="caution">
    <text evidence="8">The sequence shown here is derived from an EMBL/GenBank/DDBJ whole genome shotgun (WGS) entry which is preliminary data.</text>
</comment>
<dbReference type="Proteomes" id="UP000216498">
    <property type="component" value="Unassembled WGS sequence"/>
</dbReference>
<feature type="transmembrane region" description="Helical" evidence="6">
    <location>
        <begin position="75"/>
        <end position="99"/>
    </location>
</feature>
<evidence type="ECO:0000256" key="3">
    <source>
        <dbReference type="ARBA" id="ARBA00022692"/>
    </source>
</evidence>
<feature type="transmembrane region" description="Helical" evidence="6">
    <location>
        <begin position="309"/>
        <end position="330"/>
    </location>
</feature>
<dbReference type="OrthoDB" id="5338069at2"/>
<dbReference type="InterPro" id="IPR011701">
    <property type="entry name" value="MFS"/>
</dbReference>
<dbReference type="InterPro" id="IPR020846">
    <property type="entry name" value="MFS_dom"/>
</dbReference>
<feature type="transmembrane region" description="Helical" evidence="6">
    <location>
        <begin position="208"/>
        <end position="230"/>
    </location>
</feature>
<feature type="transmembrane region" description="Helical" evidence="6">
    <location>
        <begin position="286"/>
        <end position="303"/>
    </location>
</feature>
<evidence type="ECO:0000313" key="9">
    <source>
        <dbReference type="Proteomes" id="UP000216498"/>
    </source>
</evidence>
<evidence type="ECO:0000256" key="4">
    <source>
        <dbReference type="ARBA" id="ARBA00022989"/>
    </source>
</evidence>
<evidence type="ECO:0000313" key="8">
    <source>
        <dbReference type="EMBL" id="OZU87524.1"/>
    </source>
</evidence>
<evidence type="ECO:0000256" key="1">
    <source>
        <dbReference type="ARBA" id="ARBA00004651"/>
    </source>
</evidence>
<evidence type="ECO:0000256" key="5">
    <source>
        <dbReference type="ARBA" id="ARBA00023136"/>
    </source>
</evidence>
<keyword evidence="4 6" id="KW-1133">Transmembrane helix</keyword>
<dbReference type="PROSITE" id="PS50850">
    <property type="entry name" value="MFS"/>
    <property type="match status" value="1"/>
</dbReference>
<dbReference type="InterPro" id="IPR036259">
    <property type="entry name" value="MFS_trans_sf"/>
</dbReference>
<feature type="transmembrane region" description="Helical" evidence="6">
    <location>
        <begin position="167"/>
        <end position="187"/>
    </location>
</feature>
<keyword evidence="2" id="KW-0813">Transport</keyword>
<keyword evidence="3 6" id="KW-0812">Transmembrane</keyword>
<evidence type="ECO:0000256" key="2">
    <source>
        <dbReference type="ARBA" id="ARBA00022448"/>
    </source>
</evidence>
<feature type="transmembrane region" description="Helical" evidence="6">
    <location>
        <begin position="374"/>
        <end position="392"/>
    </location>
</feature>
<dbReference type="Gene3D" id="1.20.1720.10">
    <property type="entry name" value="Multidrug resistance protein D"/>
    <property type="match status" value="1"/>
</dbReference>
<dbReference type="GO" id="GO:0022857">
    <property type="term" value="F:transmembrane transporter activity"/>
    <property type="evidence" value="ECO:0007669"/>
    <property type="project" value="InterPro"/>
</dbReference>
<dbReference type="GO" id="GO:0005886">
    <property type="term" value="C:plasma membrane"/>
    <property type="evidence" value="ECO:0007669"/>
    <property type="project" value="UniProtKB-SubCell"/>
</dbReference>
<dbReference type="Gene3D" id="1.20.1250.20">
    <property type="entry name" value="MFS general substrate transporter like domains"/>
    <property type="match status" value="1"/>
</dbReference>
<dbReference type="AlphaFoldDB" id="A0A265N7T2"/>
<keyword evidence="9" id="KW-1185">Reference proteome</keyword>
<keyword evidence="5 6" id="KW-0472">Membrane</keyword>
<dbReference type="Pfam" id="PF07690">
    <property type="entry name" value="MFS_1"/>
    <property type="match status" value="2"/>
</dbReference>
<dbReference type="EMBL" id="NPMS01000009">
    <property type="protein sequence ID" value="OZU87524.1"/>
    <property type="molecule type" value="Genomic_DNA"/>
</dbReference>